<dbReference type="GO" id="GO:0006357">
    <property type="term" value="P:regulation of transcription by RNA polymerase II"/>
    <property type="evidence" value="ECO:0007669"/>
    <property type="project" value="EnsemblFungi"/>
</dbReference>
<dbReference type="STRING" id="322104.A3LNV1"/>
<accession>A3LNV1</accession>
<evidence type="ECO:0000256" key="1">
    <source>
        <dbReference type="ARBA" id="ARBA00004123"/>
    </source>
</evidence>
<dbReference type="HOGENOM" id="CLU_033254_0_0_1"/>
<evidence type="ECO:0000313" key="6">
    <source>
        <dbReference type="EMBL" id="ABN64389.2"/>
    </source>
</evidence>
<dbReference type="InterPro" id="IPR024738">
    <property type="entry name" value="Hfi1/Tada1"/>
</dbReference>
<feature type="non-terminal residue" evidence="6">
    <location>
        <position position="1"/>
    </location>
</feature>
<evidence type="ECO:0000256" key="3">
    <source>
        <dbReference type="ARBA" id="ARBA00023163"/>
    </source>
</evidence>
<keyword evidence="4" id="KW-0539">Nucleus</keyword>
<evidence type="ECO:0000313" key="7">
    <source>
        <dbReference type="Proteomes" id="UP000002258"/>
    </source>
</evidence>
<comment type="subcellular location">
    <subcellularLocation>
        <location evidence="1">Nucleus</location>
    </subcellularLocation>
</comment>
<evidence type="ECO:0000256" key="5">
    <source>
        <dbReference type="SAM" id="MobiDB-lite"/>
    </source>
</evidence>
<dbReference type="FunCoup" id="A3LNV1">
    <property type="interactions" value="1183"/>
</dbReference>
<dbReference type="GO" id="GO:0006325">
    <property type="term" value="P:chromatin organization"/>
    <property type="evidence" value="ECO:0007669"/>
    <property type="project" value="EnsemblFungi"/>
</dbReference>
<feature type="compositionally biased region" description="Basic and acidic residues" evidence="5">
    <location>
        <begin position="386"/>
        <end position="396"/>
    </location>
</feature>
<dbReference type="GO" id="GO:0000124">
    <property type="term" value="C:SAGA complex"/>
    <property type="evidence" value="ECO:0007669"/>
    <property type="project" value="EnsemblFungi"/>
</dbReference>
<dbReference type="RefSeq" id="XP_001382418.2">
    <property type="nucleotide sequence ID" value="XM_001382381.1"/>
</dbReference>
<dbReference type="AlphaFoldDB" id="A3LNV1"/>
<sequence>APSKASRHNKRSELEALIHEFQSKLGNDWEKYHETLSLFLIGKLSRAELVAIIKPILKDNLIRYHNKLLLLNFANSLKDGPLDYSNEFSSFWNKKAQKSSKVKSSQYEKFKQNIMGLPIKERRRIKNITRDSGKKGKLSAGITLARHSLLPKIPMIQDKEQQQLQVNNLVQWQQDVVNGINTPIATQNYELPEYDNLSRRILMTMREHGLTGGLNASVLEMILLGLESHLKNIIDSAIDVAKYRQNKYTNNDYIPLEANKSHDIGISNKKRSFEDMKVDSSKDITLNIEDLYSTFEMFPHLIEPCGPRYRLANVMLENDDMAGKELDYDLPPRLGVFPVANGTSSTIANTKTAEQIKVENTVKSNPASDKLHENADKITMNGSLKSESETEKKSSDSKTVSAVPHAQVPGPDSHIGTTDELKWVLHDLISTM</sequence>
<keyword evidence="7" id="KW-1185">Reference proteome</keyword>
<dbReference type="GeneID" id="4837656"/>
<dbReference type="PANTHER" id="PTHR21277">
    <property type="entry name" value="TRANSCRIPTIONAL ADAPTER 1"/>
    <property type="match status" value="1"/>
</dbReference>
<name>A3LNV1_PICST</name>
<keyword evidence="3" id="KW-0804">Transcription</keyword>
<dbReference type="Pfam" id="PF12767">
    <property type="entry name" value="SAGA-Tad1"/>
    <property type="match status" value="1"/>
</dbReference>
<dbReference type="InParanoid" id="A3LNV1"/>
<dbReference type="OrthoDB" id="10264870at2759"/>
<evidence type="ECO:0008006" key="8">
    <source>
        <dbReference type="Google" id="ProtNLM"/>
    </source>
</evidence>
<dbReference type="eggNOG" id="ENOG502RX84">
    <property type="taxonomic scope" value="Eukaryota"/>
</dbReference>
<dbReference type="Proteomes" id="UP000002258">
    <property type="component" value="Chromosome 2"/>
</dbReference>
<feature type="region of interest" description="Disordered" evidence="5">
    <location>
        <begin position="364"/>
        <end position="416"/>
    </location>
</feature>
<gene>
    <name evidence="6" type="ORF">PICST_41601</name>
</gene>
<evidence type="ECO:0000256" key="4">
    <source>
        <dbReference type="ARBA" id="ARBA00023242"/>
    </source>
</evidence>
<proteinExistence type="predicted"/>
<dbReference type="GO" id="GO:0046695">
    <property type="term" value="C:SLIK (SAGA-like) complex"/>
    <property type="evidence" value="ECO:0007669"/>
    <property type="project" value="EnsemblFungi"/>
</dbReference>
<reference evidence="6 7" key="1">
    <citation type="journal article" date="2007" name="Nat. Biotechnol.">
        <title>Genome sequence of the lignocellulose-bioconverting and xylose-fermenting yeast Pichia stipitis.</title>
        <authorList>
            <person name="Jeffries T.W."/>
            <person name="Grigoriev I.V."/>
            <person name="Grimwood J."/>
            <person name="Laplaza J.M."/>
            <person name="Aerts A."/>
            <person name="Salamov A."/>
            <person name="Schmutz J."/>
            <person name="Lindquist E."/>
            <person name="Dehal P."/>
            <person name="Shapiro H."/>
            <person name="Jin Y.S."/>
            <person name="Passoth V."/>
            <person name="Richardson P.M."/>
        </authorList>
    </citation>
    <scope>NUCLEOTIDE SEQUENCE [LARGE SCALE GENOMIC DNA]</scope>
    <source>
        <strain evidence="7">ATCC 58785 / CBS 6054 / NBRC 10063 / NRRL Y-11545</strain>
    </source>
</reference>
<dbReference type="GO" id="GO:0006366">
    <property type="term" value="P:transcription by RNA polymerase II"/>
    <property type="evidence" value="ECO:0007669"/>
    <property type="project" value="EnsemblFungi"/>
</dbReference>
<dbReference type="GO" id="GO:0005634">
    <property type="term" value="C:nucleus"/>
    <property type="evidence" value="ECO:0007669"/>
    <property type="project" value="UniProtKB-SubCell"/>
</dbReference>
<dbReference type="EMBL" id="CP000496">
    <property type="protein sequence ID" value="ABN64389.2"/>
    <property type="molecule type" value="Genomic_DNA"/>
</dbReference>
<dbReference type="GO" id="GO:0003713">
    <property type="term" value="F:transcription coactivator activity"/>
    <property type="evidence" value="ECO:0007669"/>
    <property type="project" value="EnsemblFungi"/>
</dbReference>
<evidence type="ECO:0000256" key="2">
    <source>
        <dbReference type="ARBA" id="ARBA00023015"/>
    </source>
</evidence>
<organism evidence="6 7">
    <name type="scientific">Scheffersomyces stipitis (strain ATCC 58785 / CBS 6054 / NBRC 10063 / NRRL Y-11545)</name>
    <name type="common">Yeast</name>
    <name type="synonym">Pichia stipitis</name>
    <dbReference type="NCBI Taxonomy" id="322104"/>
    <lineage>
        <taxon>Eukaryota</taxon>
        <taxon>Fungi</taxon>
        <taxon>Dikarya</taxon>
        <taxon>Ascomycota</taxon>
        <taxon>Saccharomycotina</taxon>
        <taxon>Pichiomycetes</taxon>
        <taxon>Debaryomycetaceae</taxon>
        <taxon>Scheffersomyces</taxon>
    </lineage>
</organism>
<dbReference type="KEGG" id="pic:PICST_41601"/>
<keyword evidence="2" id="KW-0805">Transcription regulation</keyword>
<dbReference type="OMA" id="NWLIKDI"/>
<dbReference type="CDD" id="cd22933">
    <property type="entry name" value="HFD_HFI1"/>
    <property type="match status" value="1"/>
</dbReference>
<protein>
    <recommendedName>
        <fullName evidence="8">Transcriptional coactivator HFI1/ADA1</fullName>
    </recommendedName>
</protein>
<dbReference type="PANTHER" id="PTHR21277:SF5">
    <property type="entry name" value="TRANSCRIPTIONAL ADAPTER 1"/>
    <property type="match status" value="1"/>
</dbReference>